<evidence type="ECO:0000256" key="6">
    <source>
        <dbReference type="ARBA" id="ARBA00022741"/>
    </source>
</evidence>
<evidence type="ECO:0000256" key="2">
    <source>
        <dbReference type="ARBA" id="ARBA00022527"/>
    </source>
</evidence>
<dbReference type="PANTHER" id="PTHR11584">
    <property type="entry name" value="SERINE/THREONINE PROTEIN KINASE"/>
    <property type="match status" value="1"/>
</dbReference>
<dbReference type="SMART" id="SM00666">
    <property type="entry name" value="PB1"/>
    <property type="match status" value="1"/>
</dbReference>
<dbReference type="PRINTS" id="PR00320">
    <property type="entry name" value="GPROTEINBRPT"/>
</dbReference>
<feature type="compositionally biased region" description="Pro residues" evidence="11">
    <location>
        <begin position="167"/>
        <end position="177"/>
    </location>
</feature>
<feature type="compositionally biased region" description="Low complexity" evidence="11">
    <location>
        <begin position="760"/>
        <end position="775"/>
    </location>
</feature>
<evidence type="ECO:0000256" key="7">
    <source>
        <dbReference type="ARBA" id="ARBA00022777"/>
    </source>
</evidence>
<keyword evidence="7" id="KW-0418">Kinase</keyword>
<feature type="repeat" description="WD" evidence="9">
    <location>
        <begin position="1062"/>
        <end position="1101"/>
    </location>
</feature>
<dbReference type="SMART" id="SM00220">
    <property type="entry name" value="S_TKc"/>
    <property type="match status" value="1"/>
</dbReference>
<dbReference type="InterPro" id="IPR053793">
    <property type="entry name" value="PB1-like"/>
</dbReference>
<proteinExistence type="inferred from homology"/>
<feature type="repeat" description="WD" evidence="9">
    <location>
        <begin position="975"/>
        <end position="1017"/>
    </location>
</feature>
<dbReference type="SUPFAM" id="SSF50978">
    <property type="entry name" value="WD40 repeat-like"/>
    <property type="match status" value="1"/>
</dbReference>
<dbReference type="FunFam" id="1.10.510.10:FF:000182">
    <property type="entry name" value="MAP kinase kinase kinase mkh1"/>
    <property type="match status" value="1"/>
</dbReference>
<evidence type="ECO:0000256" key="1">
    <source>
        <dbReference type="ARBA" id="ARBA00006529"/>
    </source>
</evidence>
<dbReference type="Pfam" id="PF00069">
    <property type="entry name" value="Pkinase"/>
    <property type="match status" value="1"/>
</dbReference>
<dbReference type="Gene3D" id="1.10.510.10">
    <property type="entry name" value="Transferase(Phosphotransferase) domain 1"/>
    <property type="match status" value="1"/>
</dbReference>
<feature type="repeat" description="WD" evidence="9">
    <location>
        <begin position="1146"/>
        <end position="1185"/>
    </location>
</feature>
<dbReference type="InterPro" id="IPR017441">
    <property type="entry name" value="Protein_kinase_ATP_BS"/>
</dbReference>
<dbReference type="SUPFAM" id="SSF81383">
    <property type="entry name" value="F-box domain"/>
    <property type="match status" value="1"/>
</dbReference>
<evidence type="ECO:0000259" key="12">
    <source>
        <dbReference type="PROSITE" id="PS50011"/>
    </source>
</evidence>
<feature type="compositionally biased region" description="Acidic residues" evidence="11">
    <location>
        <begin position="308"/>
        <end position="323"/>
    </location>
</feature>
<dbReference type="Gene3D" id="3.10.20.90">
    <property type="entry name" value="Phosphatidylinositol 3-kinase Catalytic Subunit, Chain A, domain 1"/>
    <property type="match status" value="1"/>
</dbReference>
<dbReference type="PROSITE" id="PS51745">
    <property type="entry name" value="PB1"/>
    <property type="match status" value="1"/>
</dbReference>
<feature type="compositionally biased region" description="Pro residues" evidence="11">
    <location>
        <begin position="282"/>
        <end position="294"/>
    </location>
</feature>
<feature type="region of interest" description="Disordered" evidence="11">
    <location>
        <begin position="101"/>
        <end position="201"/>
    </location>
</feature>
<dbReference type="Gene3D" id="2.130.10.10">
    <property type="entry name" value="YVTN repeat-like/Quinoprotein amine dehydrogenase"/>
    <property type="match status" value="2"/>
</dbReference>
<evidence type="ECO:0000313" key="16">
    <source>
        <dbReference type="Proteomes" id="UP000695562"/>
    </source>
</evidence>
<feature type="region of interest" description="Disordered" evidence="11">
    <location>
        <begin position="720"/>
        <end position="777"/>
    </location>
</feature>
<dbReference type="SMART" id="SM00320">
    <property type="entry name" value="WD40"/>
    <property type="match status" value="7"/>
</dbReference>
<feature type="compositionally biased region" description="Low complexity" evidence="11">
    <location>
        <begin position="741"/>
        <end position="752"/>
    </location>
</feature>
<dbReference type="Pfam" id="PF00564">
    <property type="entry name" value="PB1"/>
    <property type="match status" value="1"/>
</dbReference>
<feature type="compositionally biased region" description="Low complexity" evidence="11">
    <location>
        <begin position="337"/>
        <end position="367"/>
    </location>
</feature>
<feature type="domain" description="PB1" evidence="14">
    <location>
        <begin position="9"/>
        <end position="90"/>
    </location>
</feature>
<dbReference type="FunFam" id="3.30.200.20:FF:000387">
    <property type="entry name" value="Serine/threonine-protein kinase STE11"/>
    <property type="match status" value="1"/>
</dbReference>
<protein>
    <recommendedName>
        <fullName evidence="17">Protein serine/threonine kinase</fullName>
    </recommendedName>
</protein>
<dbReference type="InterPro" id="IPR001810">
    <property type="entry name" value="F-box_dom"/>
</dbReference>
<dbReference type="Pfam" id="PF00400">
    <property type="entry name" value="WD40"/>
    <property type="match status" value="7"/>
</dbReference>
<dbReference type="PROSITE" id="PS00678">
    <property type="entry name" value="WD_REPEATS_1"/>
    <property type="match status" value="3"/>
</dbReference>
<feature type="repeat" description="WD" evidence="9">
    <location>
        <begin position="1018"/>
        <end position="1061"/>
    </location>
</feature>
<dbReference type="CDD" id="cd00200">
    <property type="entry name" value="WD40"/>
    <property type="match status" value="1"/>
</dbReference>
<dbReference type="AlphaFoldDB" id="A0A8J4Q4B4"/>
<feature type="region of interest" description="Disordered" evidence="11">
    <location>
        <begin position="235"/>
        <end position="367"/>
    </location>
</feature>
<dbReference type="SUPFAM" id="SSF56112">
    <property type="entry name" value="Protein kinase-like (PK-like)"/>
    <property type="match status" value="1"/>
</dbReference>
<dbReference type="PROSITE" id="PS50181">
    <property type="entry name" value="FBOX"/>
    <property type="match status" value="1"/>
</dbReference>
<comment type="caution">
    <text evidence="15">The sequence shown here is derived from an EMBL/GenBank/DDBJ whole genome shotgun (WGS) entry which is preliminary data.</text>
</comment>
<keyword evidence="4" id="KW-0808">Transferase</keyword>
<evidence type="ECO:0008006" key="17">
    <source>
        <dbReference type="Google" id="ProtNLM"/>
    </source>
</evidence>
<keyword evidence="16" id="KW-1185">Reference proteome</keyword>
<gene>
    <name evidence="15" type="ORF">CYY_000157</name>
</gene>
<evidence type="ECO:0000256" key="9">
    <source>
        <dbReference type="PROSITE-ProRule" id="PRU00221"/>
    </source>
</evidence>
<feature type="repeat" description="WD" evidence="9">
    <location>
        <begin position="1123"/>
        <end position="1145"/>
    </location>
</feature>
<evidence type="ECO:0000256" key="8">
    <source>
        <dbReference type="ARBA" id="ARBA00022840"/>
    </source>
</evidence>
<dbReference type="InterPro" id="IPR036322">
    <property type="entry name" value="WD40_repeat_dom_sf"/>
</dbReference>
<dbReference type="Proteomes" id="UP000695562">
    <property type="component" value="Unassembled WGS sequence"/>
</dbReference>
<dbReference type="InterPro" id="IPR000719">
    <property type="entry name" value="Prot_kinase_dom"/>
</dbReference>
<feature type="repeat" description="WD" evidence="9">
    <location>
        <begin position="933"/>
        <end position="974"/>
    </location>
</feature>
<feature type="binding site" evidence="10">
    <location>
        <position position="478"/>
    </location>
    <ligand>
        <name>ATP</name>
        <dbReference type="ChEBI" id="CHEBI:30616"/>
    </ligand>
</feature>
<dbReference type="InterPro" id="IPR036047">
    <property type="entry name" value="F-box-like_dom_sf"/>
</dbReference>
<dbReference type="InterPro" id="IPR001680">
    <property type="entry name" value="WD40_rpt"/>
</dbReference>
<comment type="similarity">
    <text evidence="1">Belongs to the protein kinase superfamily. STE Ser/Thr protein kinase family. MAP kinase kinase kinase subfamily.</text>
</comment>
<keyword evidence="5" id="KW-0677">Repeat</keyword>
<dbReference type="SUPFAM" id="SSF54277">
    <property type="entry name" value="CAD &amp; PB1 domains"/>
    <property type="match status" value="1"/>
</dbReference>
<evidence type="ECO:0000256" key="4">
    <source>
        <dbReference type="ARBA" id="ARBA00022679"/>
    </source>
</evidence>
<keyword evidence="8 10" id="KW-0067">ATP-binding</keyword>
<dbReference type="PROSITE" id="PS50082">
    <property type="entry name" value="WD_REPEATS_2"/>
    <property type="match status" value="7"/>
</dbReference>
<feature type="repeat" description="WD" evidence="9">
    <location>
        <begin position="890"/>
        <end position="921"/>
    </location>
</feature>
<organism evidence="15 16">
    <name type="scientific">Polysphondylium violaceum</name>
    <dbReference type="NCBI Taxonomy" id="133409"/>
    <lineage>
        <taxon>Eukaryota</taxon>
        <taxon>Amoebozoa</taxon>
        <taxon>Evosea</taxon>
        <taxon>Eumycetozoa</taxon>
        <taxon>Dictyostelia</taxon>
        <taxon>Dictyosteliales</taxon>
        <taxon>Dictyosteliaceae</taxon>
        <taxon>Polysphondylium</taxon>
    </lineage>
</organism>
<dbReference type="GO" id="GO:0005524">
    <property type="term" value="F:ATP binding"/>
    <property type="evidence" value="ECO:0007669"/>
    <property type="project" value="UniProtKB-UniRule"/>
</dbReference>
<reference evidence="15" key="1">
    <citation type="submission" date="2020-01" db="EMBL/GenBank/DDBJ databases">
        <title>Development of genomics and gene disruption for Polysphondylium violaceum indicates a role for the polyketide synthase stlB in stalk morphogenesis.</title>
        <authorList>
            <person name="Narita B."/>
            <person name="Kawabe Y."/>
            <person name="Kin K."/>
            <person name="Saito T."/>
            <person name="Gibbs R."/>
            <person name="Kuspa A."/>
            <person name="Muzny D."/>
            <person name="Queller D."/>
            <person name="Richards S."/>
            <person name="Strassman J."/>
            <person name="Sucgang R."/>
            <person name="Worley K."/>
            <person name="Schaap P."/>
        </authorList>
    </citation>
    <scope>NUCLEOTIDE SEQUENCE</scope>
    <source>
        <strain evidence="15">QSvi11</strain>
    </source>
</reference>
<dbReference type="InterPro" id="IPR008271">
    <property type="entry name" value="Ser/Thr_kinase_AS"/>
</dbReference>
<accession>A0A8J4Q4B4</accession>
<dbReference type="OrthoDB" id="266718at2759"/>
<keyword evidence="3 9" id="KW-0853">WD repeat</keyword>
<dbReference type="SMART" id="SM00256">
    <property type="entry name" value="FBOX"/>
    <property type="match status" value="1"/>
</dbReference>
<evidence type="ECO:0000256" key="5">
    <source>
        <dbReference type="ARBA" id="ARBA00022737"/>
    </source>
</evidence>
<dbReference type="PROSITE" id="PS00107">
    <property type="entry name" value="PROTEIN_KINASE_ATP"/>
    <property type="match status" value="1"/>
</dbReference>
<evidence type="ECO:0000259" key="13">
    <source>
        <dbReference type="PROSITE" id="PS50181"/>
    </source>
</evidence>
<dbReference type="InterPro" id="IPR011009">
    <property type="entry name" value="Kinase-like_dom_sf"/>
</dbReference>
<feature type="domain" description="Protein kinase" evidence="12">
    <location>
        <begin position="449"/>
        <end position="708"/>
    </location>
</feature>
<feature type="compositionally biased region" description="Polar residues" evidence="11">
    <location>
        <begin position="137"/>
        <end position="163"/>
    </location>
</feature>
<dbReference type="CDD" id="cd05992">
    <property type="entry name" value="PB1"/>
    <property type="match status" value="1"/>
</dbReference>
<dbReference type="InterPro" id="IPR020472">
    <property type="entry name" value="WD40_PAC1"/>
</dbReference>
<dbReference type="Pfam" id="PF12937">
    <property type="entry name" value="F-box-like"/>
    <property type="match status" value="1"/>
</dbReference>
<dbReference type="Gene3D" id="1.20.1280.50">
    <property type="match status" value="1"/>
</dbReference>
<name>A0A8J4Q4B4_9MYCE</name>
<feature type="compositionally biased region" description="Low complexity" evidence="11">
    <location>
        <begin position="254"/>
        <end position="273"/>
    </location>
</feature>
<dbReference type="InterPro" id="IPR015943">
    <property type="entry name" value="WD40/YVTN_repeat-like_dom_sf"/>
</dbReference>
<dbReference type="PROSITE" id="PS50011">
    <property type="entry name" value="PROTEIN_KINASE_DOM"/>
    <property type="match status" value="1"/>
</dbReference>
<feature type="compositionally biased region" description="Low complexity" evidence="11">
    <location>
        <begin position="103"/>
        <end position="136"/>
    </location>
</feature>
<evidence type="ECO:0000256" key="11">
    <source>
        <dbReference type="SAM" id="MobiDB-lite"/>
    </source>
</evidence>
<dbReference type="PROSITE" id="PS00108">
    <property type="entry name" value="PROTEIN_KINASE_ST"/>
    <property type="match status" value="1"/>
</dbReference>
<dbReference type="GO" id="GO:0004674">
    <property type="term" value="F:protein serine/threonine kinase activity"/>
    <property type="evidence" value="ECO:0007669"/>
    <property type="project" value="UniProtKB-KW"/>
</dbReference>
<dbReference type="InterPro" id="IPR019775">
    <property type="entry name" value="WD40_repeat_CS"/>
</dbReference>
<evidence type="ECO:0000256" key="10">
    <source>
        <dbReference type="PROSITE-ProRule" id="PRU10141"/>
    </source>
</evidence>
<feature type="compositionally biased region" description="Pro residues" evidence="11">
    <location>
        <begin position="242"/>
        <end position="253"/>
    </location>
</feature>
<dbReference type="CDD" id="cd06606">
    <property type="entry name" value="STKc_MAPKKK"/>
    <property type="match status" value="1"/>
</dbReference>
<dbReference type="EMBL" id="AJWJ01000003">
    <property type="protein sequence ID" value="KAF2078532.1"/>
    <property type="molecule type" value="Genomic_DNA"/>
</dbReference>
<evidence type="ECO:0000259" key="14">
    <source>
        <dbReference type="PROSITE" id="PS51745"/>
    </source>
</evidence>
<dbReference type="InterPro" id="IPR000270">
    <property type="entry name" value="PB1_dom"/>
</dbReference>
<evidence type="ECO:0000313" key="15">
    <source>
        <dbReference type="EMBL" id="KAF2078532.1"/>
    </source>
</evidence>
<evidence type="ECO:0000256" key="3">
    <source>
        <dbReference type="ARBA" id="ARBA00022574"/>
    </source>
</evidence>
<sequence length="1219" mass="136701">MSSFISDQMLRIKCILGDDIRIIKVNANISYENLLLQLEQDFYCAVLVFQYEDFEGDRVTVKSKQDLMEALSMCAEMRAINPTKIITIKFFLKINYAAPHPPQQQQQQLNHSNNSIGSHSNNGNSNNNTLNSSQNSDINNHSAFNSPNTSSNNLPIPSRKSSNAPPLRTPPPSPPKTPYLASPPNNNGHHRHSPNYANFNNNNNNGGLFSNNTSIGSLGNGSILEYLASTGGGTKDYITPPLRTPPGSPPKGFSPPLTHINNNNSNTISSSPLSHHHFNASSPPPLRTPPPSPPQNTFFNFEKTVDFTIDDEDNIDDNNDNEEKDYLTYHNPHHHNNSNSNSNNNNNNNNNSLDPNNNNNNHNNNNTFFNEQEQLYLNQLNYNNNNNNLNNKGLSPPLSLLNNNNNLFFEQQHQQQNIQQQQQQQQQFTEFPTLIMNEHEELNVQPIKWQKGQIIGRGGFGAVYLGLNQDTGELFAVKQLEIIEATNDTKFKNMVSSFSKEIEVMKSLNHENIVRYLGTFVDSTHLNVFLEYIPGGSISSLLSKFGSFPENVIKVYTKQILNGLAYLHQNQIIHRDIKGANILIDTKGSVKLSDFGCSKTFSGIVSQFKSLQGTPYWMAPEVIKQTGHGRSSDIWSLGCVLVEMATALPPWSHITELAAVIYHIANTNSTPKVPDHLSSEAHDFLSLCFKRDPKERPDATQLLKHPFVANVTLHEENESLQLYTPSGPRPRFGSRTPPLYNSNNSNNSNSNSNHHHHHNNNTTTTSTTNGSTGSGAIKNLINMSNGVNSSSSSSSPAVINILSLPNDVVTFIFNHLAPKFTVIVLSTVCRHWKTIIDEEDLWKEYCYQRYINRSIKFGDNQPNSTWKQTYINLYKHQKTWFENKISQTTLKGHDKCVYCVKMYNDNYIVSSGEDKKIKVWDGSGKKVKHLYSLKGHTSAVQSIDFTNDFGRIFTASADFSAKIWSTKTKKNLSTYNGHKEAVTSIGFLGDVENKLLTSSLDKTIQIWDAETTSTLSTLVGHTGGVYCVKYDQRGYNGVVVSTSTDGSARVWDTRTSKTVRQFTGHKEDVTCAYVFDQKVVTGSCDGTIKLWDIGTAQTICTYIPSEIREKHWVWCVQFDQTKIISSGKKGTIRIWDLYNERPSRTFGGHHETIFSLHFRDNRLVTSSKDKLIKIWSLDSNSSSGNNSSGHSNENNVTISQGSKFFQRTSSFLSNNIKNI</sequence>
<keyword evidence="2" id="KW-0723">Serine/threonine-protein kinase</keyword>
<feature type="domain" description="F-box" evidence="13">
    <location>
        <begin position="798"/>
        <end position="845"/>
    </location>
</feature>
<dbReference type="PANTHER" id="PTHR11584:SF369">
    <property type="entry name" value="MITOGEN-ACTIVATED PROTEIN KINASE KINASE KINASE 19-RELATED"/>
    <property type="match status" value="1"/>
</dbReference>
<dbReference type="PROSITE" id="PS50294">
    <property type="entry name" value="WD_REPEATS_REGION"/>
    <property type="match status" value="6"/>
</dbReference>
<keyword evidence="6 10" id="KW-0547">Nucleotide-binding</keyword>